<dbReference type="SUPFAM" id="SSF48403">
    <property type="entry name" value="Ankyrin repeat"/>
    <property type="match status" value="1"/>
</dbReference>
<dbReference type="RefSeq" id="XP_014159352.1">
    <property type="nucleotide sequence ID" value="XM_014303877.1"/>
</dbReference>
<gene>
    <name evidence="3" type="ORF">SARC_02356</name>
</gene>
<evidence type="ECO:0000313" key="3">
    <source>
        <dbReference type="EMBL" id="KNC85450.1"/>
    </source>
</evidence>
<name>A0A0L0G8X1_9EUKA</name>
<dbReference type="STRING" id="667725.A0A0L0G8X1"/>
<dbReference type="OrthoDB" id="194358at2759"/>
<evidence type="ECO:0000256" key="1">
    <source>
        <dbReference type="SAM" id="Coils"/>
    </source>
</evidence>
<feature type="region of interest" description="Disordered" evidence="2">
    <location>
        <begin position="780"/>
        <end position="799"/>
    </location>
</feature>
<dbReference type="Gene3D" id="1.25.40.20">
    <property type="entry name" value="Ankyrin repeat-containing domain"/>
    <property type="match status" value="1"/>
</dbReference>
<feature type="region of interest" description="Disordered" evidence="2">
    <location>
        <begin position="442"/>
        <end position="465"/>
    </location>
</feature>
<dbReference type="PANTHER" id="PTHR46586:SF3">
    <property type="entry name" value="ANKYRIN REPEAT-CONTAINING PROTEIN"/>
    <property type="match status" value="1"/>
</dbReference>
<dbReference type="Pfam" id="PF12796">
    <property type="entry name" value="Ank_2"/>
    <property type="match status" value="1"/>
</dbReference>
<feature type="coiled-coil region" evidence="1">
    <location>
        <begin position="640"/>
        <end position="667"/>
    </location>
</feature>
<dbReference type="Proteomes" id="UP000054560">
    <property type="component" value="Unassembled WGS sequence"/>
</dbReference>
<dbReference type="InterPro" id="IPR002110">
    <property type="entry name" value="Ankyrin_rpt"/>
</dbReference>
<evidence type="ECO:0000256" key="2">
    <source>
        <dbReference type="SAM" id="MobiDB-lite"/>
    </source>
</evidence>
<dbReference type="InterPro" id="IPR036770">
    <property type="entry name" value="Ankyrin_rpt-contain_sf"/>
</dbReference>
<reference evidence="3 4" key="1">
    <citation type="submission" date="2011-02" db="EMBL/GenBank/DDBJ databases">
        <title>The Genome Sequence of Sphaeroforma arctica JP610.</title>
        <authorList>
            <consortium name="The Broad Institute Genome Sequencing Platform"/>
            <person name="Russ C."/>
            <person name="Cuomo C."/>
            <person name="Young S.K."/>
            <person name="Zeng Q."/>
            <person name="Gargeya S."/>
            <person name="Alvarado L."/>
            <person name="Berlin A."/>
            <person name="Chapman S.B."/>
            <person name="Chen Z."/>
            <person name="Freedman E."/>
            <person name="Gellesch M."/>
            <person name="Goldberg J."/>
            <person name="Griggs A."/>
            <person name="Gujja S."/>
            <person name="Heilman E."/>
            <person name="Heiman D."/>
            <person name="Howarth C."/>
            <person name="Mehta T."/>
            <person name="Neiman D."/>
            <person name="Pearson M."/>
            <person name="Roberts A."/>
            <person name="Saif S."/>
            <person name="Shea T."/>
            <person name="Shenoy N."/>
            <person name="Sisk P."/>
            <person name="Stolte C."/>
            <person name="Sykes S."/>
            <person name="White J."/>
            <person name="Yandava C."/>
            <person name="Burger G."/>
            <person name="Gray M.W."/>
            <person name="Holland P.W.H."/>
            <person name="King N."/>
            <person name="Lang F.B.F."/>
            <person name="Roger A.J."/>
            <person name="Ruiz-Trillo I."/>
            <person name="Haas B."/>
            <person name="Nusbaum C."/>
            <person name="Birren B."/>
        </authorList>
    </citation>
    <scope>NUCLEOTIDE SEQUENCE [LARGE SCALE GENOMIC DNA]</scope>
    <source>
        <strain evidence="3 4">JP610</strain>
    </source>
</reference>
<dbReference type="GeneID" id="25902860"/>
<keyword evidence="1" id="KW-0175">Coiled coil</keyword>
<organism evidence="3 4">
    <name type="scientific">Sphaeroforma arctica JP610</name>
    <dbReference type="NCBI Taxonomy" id="667725"/>
    <lineage>
        <taxon>Eukaryota</taxon>
        <taxon>Ichthyosporea</taxon>
        <taxon>Ichthyophonida</taxon>
        <taxon>Sphaeroforma</taxon>
    </lineage>
</organism>
<proteinExistence type="predicted"/>
<dbReference type="EMBL" id="KQ241701">
    <property type="protein sequence ID" value="KNC85450.1"/>
    <property type="molecule type" value="Genomic_DNA"/>
</dbReference>
<dbReference type="PANTHER" id="PTHR46586">
    <property type="entry name" value="ANKYRIN REPEAT-CONTAINING PROTEIN"/>
    <property type="match status" value="1"/>
</dbReference>
<accession>A0A0L0G8X1</accession>
<feature type="compositionally biased region" description="Polar residues" evidence="2">
    <location>
        <begin position="783"/>
        <end position="795"/>
    </location>
</feature>
<sequence>MAIAWLKPSLHYLQFEAAYIMHVLHEFVTSPAIEEYDENAYVPSKKVLKRLAKTATKRGFTDRMAHPLPTVLLEFACEVYGRMWVLKAGMCMTHSALVFMLYACVQSDIAKMVSLAVRTQEEQTVLVLVKSHRVSSLFANEMELIRTAEKLQWTSVLDQTEWYLASLTPRDLHDVLVMAYTNAFVRFTDLCLRMGAGPLSGIAIADKYKHDMELIRKGAKKGCTAVVRELISTARESELSNCVDAAISTRHLHIVELLLHSQRLAPTVALREACRLGHCETVALLLSNGHANPTWDDHAALIAACKEGEVDTVQLLCADLRVVEPLRSLKPTSPTDPRSLFSRAFMASAKGSLETLKYIVSLKPSHSFIATAALKEALAIGTRNDDEDVVRFLLQFNIRTTDATDEALNSACADGRAAVIPALLKGIRNITKERRYLHSTVAQTQARTHAHTGAPAQAGDDLRSPGRGLVAAATGLTRSEGTLMVNNAAAGRGSARSRPRTVVVQQHDVQRHVGEQRDLERNFHQRYQEKRGLDALVQEKKRLRRDRDRLEYRLERRVQEQRDVQSLRESFTHSLVTTDTHSVEAVETNTNSSTNSSDGHVIVDSGDGERLAYSGRTVGNRRRTIVLSNRSVDFIGEGRHETVTQDIQQLQEQLRQTQERLTEKDRTLSAVLSRHRQREALQWRRNNQLVRAINMRFSAIKRTLDSHLGTPENRLPSFLDHLQSNGDYIAPEEARTPEVRDGAGGGDNDGGLYEPSRLFEILGLGLPGERGNRGGLDEPTRTCGHNETTPAQATESRVAGGNSAHIAKLKSWMKDCAAHTDESDCEYDELVDTRTPMVVDRR</sequence>
<protein>
    <submittedName>
        <fullName evidence="3">Uncharacterized protein</fullName>
    </submittedName>
</protein>
<keyword evidence="4" id="KW-1185">Reference proteome</keyword>
<dbReference type="AlphaFoldDB" id="A0A0L0G8X1"/>
<dbReference type="InterPro" id="IPR052050">
    <property type="entry name" value="SecEffector_AnkRepeat"/>
</dbReference>
<evidence type="ECO:0000313" key="4">
    <source>
        <dbReference type="Proteomes" id="UP000054560"/>
    </source>
</evidence>
<feature type="coiled-coil region" evidence="1">
    <location>
        <begin position="533"/>
        <end position="560"/>
    </location>
</feature>